<proteinExistence type="predicted"/>
<dbReference type="Proteomes" id="UP001447188">
    <property type="component" value="Unassembled WGS sequence"/>
</dbReference>
<protein>
    <submittedName>
        <fullName evidence="2">Uncharacterized protein</fullName>
    </submittedName>
</protein>
<evidence type="ECO:0000313" key="3">
    <source>
        <dbReference type="Proteomes" id="UP001447188"/>
    </source>
</evidence>
<feature type="region of interest" description="Disordered" evidence="1">
    <location>
        <begin position="166"/>
        <end position="332"/>
    </location>
</feature>
<sequence>MVGGPPLVAAKKEDAPVPMIERVVVRPIVPTPPSGVRRGHAHRRSGAISSGDVWSLLSQSAPLVGVGNQVTVDASLQPKGSAGTSPVLSKSAPVSPGFTSISPLPSPSIPLSEDGDQKSHIQFTDRAADTEATAVVAHPVDATVANVVKASIAALPPLVITPAALGRRPHGRTRSNSQTLNLPTAALRATTDRPSDRPSTAGAVLASPVFKTMTEEEAFPSLPMVKQPTTTSPPLDSAQNPPTKPQKKMHKKALSDDSPLVGTGSFTAITNKDISGPEEQQTDKKKKKSKKQIKNWAGTILGKGKLRHGSKRQFKAMPRRSPTPPQHQMPRDGEWIPAAWNENYVLMAVDDSLGPDSSTESVVIAADAAESPIIDLDAALGPFNTPIGPNAGFAAARRRRMHSAVGLKANGYFHRRSESMPEMQLFSLEEDEYDGHMDDVFEEEESEDSESEDEEGKMDNGEGLGIGVKVVDEADAVNWQEGIDMEWGFEKAGSERNMGRRMSAPDSGESWRAHRASLSVTTTLKGPRRSSSIKSKSSTRDADEEITPVSPRKEAPADIITSSHSSSSTIISSPFLLYPQAPDSPASFVTATSNPITPIMLEFSADDYTGSAASFDLYSDFLGEPGPEMRLSVDDVPSLTSSSSIMTMNGAYYGMPSTPGVGSLGSLDMHVKEGKKEKSKRWSKIFSFWKSK</sequence>
<feature type="region of interest" description="Disordered" evidence="1">
    <location>
        <begin position="494"/>
        <end position="565"/>
    </location>
</feature>
<reference evidence="2 3" key="1">
    <citation type="submission" date="2024-02" db="EMBL/GenBank/DDBJ databases">
        <title>Discinaceae phylogenomics.</title>
        <authorList>
            <person name="Dirks A.C."/>
            <person name="James T.Y."/>
        </authorList>
    </citation>
    <scope>NUCLEOTIDE SEQUENCE [LARGE SCALE GENOMIC DNA]</scope>
    <source>
        <strain evidence="2 3">ACD0624</strain>
    </source>
</reference>
<name>A0ABR3GLV4_9PEZI</name>
<accession>A0ABR3GLV4</accession>
<dbReference type="EMBL" id="JBBBZM010000048">
    <property type="protein sequence ID" value="KAL0636536.1"/>
    <property type="molecule type" value="Genomic_DNA"/>
</dbReference>
<organism evidence="2 3">
    <name type="scientific">Discina gigas</name>
    <dbReference type="NCBI Taxonomy" id="1032678"/>
    <lineage>
        <taxon>Eukaryota</taxon>
        <taxon>Fungi</taxon>
        <taxon>Dikarya</taxon>
        <taxon>Ascomycota</taxon>
        <taxon>Pezizomycotina</taxon>
        <taxon>Pezizomycetes</taxon>
        <taxon>Pezizales</taxon>
        <taxon>Discinaceae</taxon>
        <taxon>Discina</taxon>
    </lineage>
</organism>
<feature type="compositionally biased region" description="Polar residues" evidence="1">
    <location>
        <begin position="227"/>
        <end position="241"/>
    </location>
</feature>
<feature type="region of interest" description="Disordered" evidence="1">
    <location>
        <begin position="77"/>
        <end position="121"/>
    </location>
</feature>
<feature type="compositionally biased region" description="Basic residues" evidence="1">
    <location>
        <begin position="304"/>
        <end position="318"/>
    </location>
</feature>
<comment type="caution">
    <text evidence="2">The sequence shown here is derived from an EMBL/GenBank/DDBJ whole genome shotgun (WGS) entry which is preliminary data.</text>
</comment>
<feature type="region of interest" description="Disordered" evidence="1">
    <location>
        <begin position="441"/>
        <end position="464"/>
    </location>
</feature>
<keyword evidence="3" id="KW-1185">Reference proteome</keyword>
<feature type="compositionally biased region" description="Basic residues" evidence="1">
    <location>
        <begin position="284"/>
        <end position="293"/>
    </location>
</feature>
<feature type="compositionally biased region" description="Acidic residues" evidence="1">
    <location>
        <begin position="441"/>
        <end position="456"/>
    </location>
</feature>
<gene>
    <name evidence="2" type="ORF">Q9L58_004490</name>
</gene>
<feature type="compositionally biased region" description="Polar residues" evidence="1">
    <location>
        <begin position="264"/>
        <end position="273"/>
    </location>
</feature>
<evidence type="ECO:0000313" key="2">
    <source>
        <dbReference type="EMBL" id="KAL0636536.1"/>
    </source>
</evidence>
<evidence type="ECO:0000256" key="1">
    <source>
        <dbReference type="SAM" id="MobiDB-lite"/>
    </source>
</evidence>